<evidence type="ECO:0000313" key="1">
    <source>
        <dbReference type="EMBL" id="GAI84769.1"/>
    </source>
</evidence>
<name>X1TXJ5_9ZZZZ</name>
<organism evidence="1">
    <name type="scientific">marine sediment metagenome</name>
    <dbReference type="NCBI Taxonomy" id="412755"/>
    <lineage>
        <taxon>unclassified sequences</taxon>
        <taxon>metagenomes</taxon>
        <taxon>ecological metagenomes</taxon>
    </lineage>
</organism>
<dbReference type="EMBL" id="BARW01005959">
    <property type="protein sequence ID" value="GAI84769.1"/>
    <property type="molecule type" value="Genomic_DNA"/>
</dbReference>
<sequence>PILASFFVPLLFIQKARGGGGGAGFRPWA</sequence>
<gene>
    <name evidence="1" type="ORF">S12H4_12472</name>
</gene>
<dbReference type="AlphaFoldDB" id="X1TXJ5"/>
<comment type="caution">
    <text evidence="1">The sequence shown here is derived from an EMBL/GenBank/DDBJ whole genome shotgun (WGS) entry which is preliminary data.</text>
</comment>
<reference evidence="1" key="1">
    <citation type="journal article" date="2014" name="Front. Microbiol.">
        <title>High frequency of phylogenetically diverse reductive dehalogenase-homologous genes in deep subseafloor sedimentary metagenomes.</title>
        <authorList>
            <person name="Kawai M."/>
            <person name="Futagami T."/>
            <person name="Toyoda A."/>
            <person name="Takaki Y."/>
            <person name="Nishi S."/>
            <person name="Hori S."/>
            <person name="Arai W."/>
            <person name="Tsubouchi T."/>
            <person name="Morono Y."/>
            <person name="Uchiyama I."/>
            <person name="Ito T."/>
            <person name="Fujiyama A."/>
            <person name="Inagaki F."/>
            <person name="Takami H."/>
        </authorList>
    </citation>
    <scope>NUCLEOTIDE SEQUENCE</scope>
    <source>
        <strain evidence="1">Expedition CK06-06</strain>
    </source>
</reference>
<feature type="non-terminal residue" evidence="1">
    <location>
        <position position="1"/>
    </location>
</feature>
<proteinExistence type="predicted"/>
<accession>X1TXJ5</accession>
<protein>
    <submittedName>
        <fullName evidence="1">Uncharacterized protein</fullName>
    </submittedName>
</protein>